<proteinExistence type="predicted"/>
<sequence>MHFEQVYFDPWALHTWHWGRFLGGIFRTIMSEITKFAACNVAVKWILMQSILAIGVHFRKVNMFHPAAQKTGFVF</sequence>
<dbReference type="Proteomes" id="UP000186601">
    <property type="component" value="Unassembled WGS sequence"/>
</dbReference>
<protein>
    <submittedName>
        <fullName evidence="1">Uncharacterized protein</fullName>
    </submittedName>
</protein>
<gene>
    <name evidence="1" type="ORF">PHLCEN_2v13153</name>
</gene>
<dbReference type="AlphaFoldDB" id="A0A2R6NF15"/>
<organism evidence="1 2">
    <name type="scientific">Hermanssonia centrifuga</name>
    <dbReference type="NCBI Taxonomy" id="98765"/>
    <lineage>
        <taxon>Eukaryota</taxon>
        <taxon>Fungi</taxon>
        <taxon>Dikarya</taxon>
        <taxon>Basidiomycota</taxon>
        <taxon>Agaricomycotina</taxon>
        <taxon>Agaricomycetes</taxon>
        <taxon>Polyporales</taxon>
        <taxon>Meruliaceae</taxon>
        <taxon>Hermanssonia</taxon>
    </lineage>
</organism>
<dbReference type="EMBL" id="MLYV02001299">
    <property type="protein sequence ID" value="PSR70977.1"/>
    <property type="molecule type" value="Genomic_DNA"/>
</dbReference>
<evidence type="ECO:0000313" key="1">
    <source>
        <dbReference type="EMBL" id="PSR70977.1"/>
    </source>
</evidence>
<name>A0A2R6NF15_9APHY</name>
<accession>A0A2R6NF15</accession>
<keyword evidence="2" id="KW-1185">Reference proteome</keyword>
<comment type="caution">
    <text evidence="1">The sequence shown here is derived from an EMBL/GenBank/DDBJ whole genome shotgun (WGS) entry which is preliminary data.</text>
</comment>
<evidence type="ECO:0000313" key="2">
    <source>
        <dbReference type="Proteomes" id="UP000186601"/>
    </source>
</evidence>
<reference evidence="1 2" key="1">
    <citation type="submission" date="2018-02" db="EMBL/GenBank/DDBJ databases">
        <title>Genome sequence of the basidiomycete white-rot fungus Phlebia centrifuga.</title>
        <authorList>
            <person name="Granchi Z."/>
            <person name="Peng M."/>
            <person name="de Vries R.P."/>
            <person name="Hilden K."/>
            <person name="Makela M.R."/>
            <person name="Grigoriev I."/>
            <person name="Riley R."/>
        </authorList>
    </citation>
    <scope>NUCLEOTIDE SEQUENCE [LARGE SCALE GENOMIC DNA]</scope>
    <source>
        <strain evidence="1 2">FBCC195</strain>
    </source>
</reference>